<name>A0A8S9RHI7_BRACR</name>
<accession>A0A8S9RHI7</accession>
<sequence>MFERDMEGSMIAWFNGLPLGLKVAAQHGQSFEHGMGFRPSRAHCLLAGLKDTGPSSQIGYGAE</sequence>
<dbReference type="AlphaFoldDB" id="A0A8S9RHI7"/>
<dbReference type="Proteomes" id="UP000712600">
    <property type="component" value="Unassembled WGS sequence"/>
</dbReference>
<organism evidence="1 2">
    <name type="scientific">Brassica cretica</name>
    <name type="common">Mustard</name>
    <dbReference type="NCBI Taxonomy" id="69181"/>
    <lineage>
        <taxon>Eukaryota</taxon>
        <taxon>Viridiplantae</taxon>
        <taxon>Streptophyta</taxon>
        <taxon>Embryophyta</taxon>
        <taxon>Tracheophyta</taxon>
        <taxon>Spermatophyta</taxon>
        <taxon>Magnoliopsida</taxon>
        <taxon>eudicotyledons</taxon>
        <taxon>Gunneridae</taxon>
        <taxon>Pentapetalae</taxon>
        <taxon>rosids</taxon>
        <taxon>malvids</taxon>
        <taxon>Brassicales</taxon>
        <taxon>Brassicaceae</taxon>
        <taxon>Brassiceae</taxon>
        <taxon>Brassica</taxon>
    </lineage>
</organism>
<dbReference type="EMBL" id="QGKX02000095">
    <property type="protein sequence ID" value="KAF3572155.1"/>
    <property type="molecule type" value="Genomic_DNA"/>
</dbReference>
<reference evidence="1" key="1">
    <citation type="submission" date="2019-12" db="EMBL/GenBank/DDBJ databases">
        <title>Genome sequencing and annotation of Brassica cretica.</title>
        <authorList>
            <person name="Studholme D.J."/>
            <person name="Sarris P."/>
        </authorList>
    </citation>
    <scope>NUCLEOTIDE SEQUENCE</scope>
    <source>
        <strain evidence="1">PFS-109/04</strain>
        <tissue evidence="1">Leaf</tissue>
    </source>
</reference>
<proteinExistence type="predicted"/>
<evidence type="ECO:0000313" key="1">
    <source>
        <dbReference type="EMBL" id="KAF3572155.1"/>
    </source>
</evidence>
<comment type="caution">
    <text evidence="1">The sequence shown here is derived from an EMBL/GenBank/DDBJ whole genome shotgun (WGS) entry which is preliminary data.</text>
</comment>
<evidence type="ECO:0000313" key="2">
    <source>
        <dbReference type="Proteomes" id="UP000712600"/>
    </source>
</evidence>
<gene>
    <name evidence="1" type="ORF">F2Q69_00062744</name>
</gene>
<protein>
    <submittedName>
        <fullName evidence="1">Uncharacterized protein</fullName>
    </submittedName>
</protein>